<dbReference type="InterPro" id="IPR013651">
    <property type="entry name" value="ATP-grasp_RimK-type"/>
</dbReference>
<proteinExistence type="predicted"/>
<dbReference type="GO" id="GO:0005524">
    <property type="term" value="F:ATP binding"/>
    <property type="evidence" value="ECO:0007669"/>
    <property type="project" value="UniProtKB-UniRule"/>
</dbReference>
<evidence type="ECO:0000256" key="4">
    <source>
        <dbReference type="PROSITE-ProRule" id="PRU00409"/>
    </source>
</evidence>
<dbReference type="EMBL" id="JAGIYQ010000004">
    <property type="protein sequence ID" value="MBP0725040.1"/>
    <property type="molecule type" value="Genomic_DNA"/>
</dbReference>
<gene>
    <name evidence="6" type="ORF">J5Y03_07525</name>
</gene>
<dbReference type="SUPFAM" id="SSF56059">
    <property type="entry name" value="Glutathione synthetase ATP-binding domain-like"/>
    <property type="match status" value="1"/>
</dbReference>
<accession>A0A940NNY9</accession>
<dbReference type="PANTHER" id="PTHR21621">
    <property type="entry name" value="RIBOSOMAL PROTEIN S6 MODIFICATION PROTEIN"/>
    <property type="match status" value="1"/>
</dbReference>
<keyword evidence="2 4" id="KW-0547">Nucleotide-binding</keyword>
<keyword evidence="1" id="KW-0479">Metal-binding</keyword>
<dbReference type="Gene3D" id="3.30.470.20">
    <property type="entry name" value="ATP-grasp fold, B domain"/>
    <property type="match status" value="1"/>
</dbReference>
<keyword evidence="6" id="KW-0436">Ligase</keyword>
<dbReference type="AlphaFoldDB" id="A0A940NNY9"/>
<keyword evidence="7" id="KW-1185">Reference proteome</keyword>
<evidence type="ECO:0000256" key="1">
    <source>
        <dbReference type="ARBA" id="ARBA00022723"/>
    </source>
</evidence>
<dbReference type="GO" id="GO:0043774">
    <property type="term" value="F:coenzyme F420-2 alpha-glutamyl ligase activity"/>
    <property type="evidence" value="ECO:0007669"/>
    <property type="project" value="TreeGrafter"/>
</dbReference>
<dbReference type="PANTHER" id="PTHR21621:SF2">
    <property type="entry name" value="COENZYME GAMMA-F420-2:ALPHA-L-GLUTAMATE LIGASE"/>
    <property type="match status" value="1"/>
</dbReference>
<dbReference type="InterPro" id="IPR004666">
    <property type="entry name" value="Rp_bS6_RimK/Lys_biosynth_LsyX"/>
</dbReference>
<evidence type="ECO:0000313" key="7">
    <source>
        <dbReference type="Proteomes" id="UP000682134"/>
    </source>
</evidence>
<dbReference type="PROSITE" id="PS50975">
    <property type="entry name" value="ATP_GRASP"/>
    <property type="match status" value="1"/>
</dbReference>
<evidence type="ECO:0000259" key="5">
    <source>
        <dbReference type="PROSITE" id="PS50975"/>
    </source>
</evidence>
<reference evidence="6" key="1">
    <citation type="submission" date="2021-04" db="EMBL/GenBank/DDBJ databases">
        <title>Genome seq and assembly of Bacillus sp.</title>
        <authorList>
            <person name="Chhetri G."/>
        </authorList>
    </citation>
    <scope>NUCLEOTIDE SEQUENCE</scope>
    <source>
        <strain evidence="6">RG28</strain>
    </source>
</reference>
<dbReference type="InterPro" id="IPR011761">
    <property type="entry name" value="ATP-grasp"/>
</dbReference>
<protein>
    <submittedName>
        <fullName evidence="6">RimK family alpha-L-glutamate ligase</fullName>
    </submittedName>
</protein>
<dbReference type="RefSeq" id="WP_209404197.1">
    <property type="nucleotide sequence ID" value="NZ_JAGIYQ010000004.1"/>
</dbReference>
<sequence length="301" mass="34368">MAEYSGWIIRNGHITANKFTELFDMLQNAARKSGLEVKLVKHHELVPVIENGSPVLKGKYSNEKPDFILFWDKDVRLARHLENMGFRLYNSAQAIENCDDKSLTHQVLSKYGISMPKTITSPLLFPNCDLTDFTFYQYVEEELGYPFVMKEVYGSFGMQVYLVRNHSEFMEKVNQLKHKPHVYQEFIQSSSGKDIRLHVVGDEVVATMMRKSESDFRANVTNGGKMYQYTPTEEQAALAVKSAKLLGADFAGVDLLFGENDEPIICEVNSNAHMKNILSCTGIDVSEFIMDYIYKDLEAKR</sequence>
<dbReference type="GO" id="GO:0005737">
    <property type="term" value="C:cytoplasm"/>
    <property type="evidence" value="ECO:0007669"/>
    <property type="project" value="TreeGrafter"/>
</dbReference>
<comment type="caution">
    <text evidence="6">The sequence shown here is derived from an EMBL/GenBank/DDBJ whole genome shotgun (WGS) entry which is preliminary data.</text>
</comment>
<name>A0A940NNY9_9BACI</name>
<dbReference type="Pfam" id="PF08443">
    <property type="entry name" value="RimK"/>
    <property type="match status" value="1"/>
</dbReference>
<dbReference type="Gene3D" id="3.40.50.20">
    <property type="match status" value="1"/>
</dbReference>
<feature type="domain" description="ATP-grasp" evidence="5">
    <location>
        <begin position="105"/>
        <end position="294"/>
    </location>
</feature>
<evidence type="ECO:0000256" key="2">
    <source>
        <dbReference type="ARBA" id="ARBA00022741"/>
    </source>
</evidence>
<dbReference type="GO" id="GO:0046872">
    <property type="term" value="F:metal ion binding"/>
    <property type="evidence" value="ECO:0007669"/>
    <property type="project" value="UniProtKB-KW"/>
</dbReference>
<organism evidence="6 7">
    <name type="scientific">Gottfriedia endophytica</name>
    <dbReference type="NCBI Taxonomy" id="2820819"/>
    <lineage>
        <taxon>Bacteria</taxon>
        <taxon>Bacillati</taxon>
        <taxon>Bacillota</taxon>
        <taxon>Bacilli</taxon>
        <taxon>Bacillales</taxon>
        <taxon>Bacillaceae</taxon>
        <taxon>Gottfriedia</taxon>
    </lineage>
</organism>
<keyword evidence="3 4" id="KW-0067">ATP-binding</keyword>
<evidence type="ECO:0000256" key="3">
    <source>
        <dbReference type="ARBA" id="ARBA00022840"/>
    </source>
</evidence>
<dbReference type="NCBIfam" id="TIGR00768">
    <property type="entry name" value="rimK_fam"/>
    <property type="match status" value="1"/>
</dbReference>
<evidence type="ECO:0000313" key="6">
    <source>
        <dbReference type="EMBL" id="MBP0725040.1"/>
    </source>
</evidence>
<dbReference type="Proteomes" id="UP000682134">
    <property type="component" value="Unassembled WGS sequence"/>
</dbReference>